<dbReference type="PANTHER" id="PTHR33204:SF37">
    <property type="entry name" value="HTH-TYPE TRANSCRIPTIONAL REGULATOR YODB"/>
    <property type="match status" value="1"/>
</dbReference>
<dbReference type="PROSITE" id="PS51118">
    <property type="entry name" value="HTH_HXLR"/>
    <property type="match status" value="1"/>
</dbReference>
<keyword evidence="1" id="KW-0805">Transcription regulation</keyword>
<dbReference type="Pfam" id="PF01638">
    <property type="entry name" value="HxlR"/>
    <property type="match status" value="1"/>
</dbReference>
<feature type="domain" description="HTH hxlR-type" evidence="4">
    <location>
        <begin position="24"/>
        <end position="122"/>
    </location>
</feature>
<dbReference type="InterPro" id="IPR002577">
    <property type="entry name" value="HTH_HxlR"/>
</dbReference>
<sequence length="134" mass="14821">MTTMTAAERRREAKAAFDSYMDACPTHDVLAVLGNKWTSVVVFQLTQGPRRYADLARALPGVSAKMLTQTLRSLERDGFVARSVTPSVPVQVEYTLTLLGERLVPLLASVRHFAEHNIADIRAARDQYDATATD</sequence>
<dbReference type="InterPro" id="IPR036390">
    <property type="entry name" value="WH_DNA-bd_sf"/>
</dbReference>
<dbReference type="SUPFAM" id="SSF46785">
    <property type="entry name" value="Winged helix' DNA-binding domain"/>
    <property type="match status" value="1"/>
</dbReference>
<dbReference type="Proteomes" id="UP000666915">
    <property type="component" value="Unassembled WGS sequence"/>
</dbReference>
<gene>
    <name evidence="5" type="ORF">J4557_06970</name>
</gene>
<dbReference type="InterPro" id="IPR036388">
    <property type="entry name" value="WH-like_DNA-bd_sf"/>
</dbReference>
<dbReference type="PANTHER" id="PTHR33204">
    <property type="entry name" value="TRANSCRIPTIONAL REGULATOR, MARR FAMILY"/>
    <property type="match status" value="1"/>
</dbReference>
<reference evidence="5 6" key="1">
    <citation type="submission" date="2021-03" db="EMBL/GenBank/DDBJ databases">
        <authorList>
            <person name="Kanchanasin P."/>
            <person name="Saeng-In P."/>
            <person name="Phongsopitanun W."/>
            <person name="Yuki M."/>
            <person name="Kudo T."/>
            <person name="Ohkuma M."/>
            <person name="Tanasupawat S."/>
        </authorList>
    </citation>
    <scope>NUCLEOTIDE SEQUENCE [LARGE SCALE GENOMIC DNA]</scope>
    <source>
        <strain evidence="5 6">L46</strain>
    </source>
</reference>
<dbReference type="EMBL" id="JAGEOK010000004">
    <property type="protein sequence ID" value="MBO2437258.1"/>
    <property type="molecule type" value="Genomic_DNA"/>
</dbReference>
<evidence type="ECO:0000256" key="3">
    <source>
        <dbReference type="ARBA" id="ARBA00023163"/>
    </source>
</evidence>
<evidence type="ECO:0000313" key="5">
    <source>
        <dbReference type="EMBL" id="MBO2437258.1"/>
    </source>
</evidence>
<comment type="caution">
    <text evidence="5">The sequence shown here is derived from an EMBL/GenBank/DDBJ whole genome shotgun (WGS) entry which is preliminary data.</text>
</comment>
<accession>A0ABS3QUX7</accession>
<dbReference type="Gene3D" id="1.10.10.10">
    <property type="entry name" value="Winged helix-like DNA-binding domain superfamily/Winged helix DNA-binding domain"/>
    <property type="match status" value="1"/>
</dbReference>
<keyword evidence="3" id="KW-0804">Transcription</keyword>
<evidence type="ECO:0000313" key="6">
    <source>
        <dbReference type="Proteomes" id="UP000666915"/>
    </source>
</evidence>
<evidence type="ECO:0000256" key="2">
    <source>
        <dbReference type="ARBA" id="ARBA00023125"/>
    </source>
</evidence>
<dbReference type="RefSeq" id="WP_208265601.1">
    <property type="nucleotide sequence ID" value="NZ_BAAAGM010000045.1"/>
</dbReference>
<keyword evidence="6" id="KW-1185">Reference proteome</keyword>
<evidence type="ECO:0000259" key="4">
    <source>
        <dbReference type="PROSITE" id="PS51118"/>
    </source>
</evidence>
<protein>
    <submittedName>
        <fullName evidence="5">Helix-turn-helix transcriptional regulator</fullName>
    </submittedName>
</protein>
<keyword evidence="2" id="KW-0238">DNA-binding</keyword>
<proteinExistence type="predicted"/>
<name>A0ABS3QUX7_9ACTN</name>
<evidence type="ECO:0000256" key="1">
    <source>
        <dbReference type="ARBA" id="ARBA00023015"/>
    </source>
</evidence>
<organism evidence="5 6">
    <name type="scientific">Actinomadura nitritigenes</name>
    <dbReference type="NCBI Taxonomy" id="134602"/>
    <lineage>
        <taxon>Bacteria</taxon>
        <taxon>Bacillati</taxon>
        <taxon>Actinomycetota</taxon>
        <taxon>Actinomycetes</taxon>
        <taxon>Streptosporangiales</taxon>
        <taxon>Thermomonosporaceae</taxon>
        <taxon>Actinomadura</taxon>
    </lineage>
</organism>